<protein>
    <submittedName>
        <fullName evidence="1">Uncharacterized protein</fullName>
    </submittedName>
</protein>
<dbReference type="eggNOG" id="ENOG502ZJUQ">
    <property type="taxonomic scope" value="Bacteria"/>
</dbReference>
<keyword evidence="2" id="KW-1185">Reference proteome</keyword>
<evidence type="ECO:0000313" key="2">
    <source>
        <dbReference type="Proteomes" id="UP000182114"/>
    </source>
</evidence>
<gene>
    <name evidence="1" type="ORF">SAMN04487992_11083</name>
</gene>
<dbReference type="AlphaFoldDB" id="A0A1G7JSE0"/>
<name>A0A1G7JSE0_9FLAO</name>
<dbReference type="RefSeq" id="WP_029448240.1">
    <property type="nucleotide sequence ID" value="NZ_CBDUFQ010000011.1"/>
</dbReference>
<dbReference type="EMBL" id="FNBD01000010">
    <property type="protein sequence ID" value="SDF27786.1"/>
    <property type="molecule type" value="Genomic_DNA"/>
</dbReference>
<sequence>MISKYSLLYVLLIIITSSFKTNRDCEYVGSNIEYITSQTKKALAETELNKTKYQIYKAINAIEKTRTKLNDCGCSYASKNLFDGLDNLILATKTSSVSGAKVLINRALKNTYLSLESLKEHHTHQSKYQADVLTLNVKNAKKDEFVSKETRERELRQAIDTSLQTFEKALEDVIVTVNCEEARNFIIEIRNKCDLALLNDKLSEGKKYYNLRTKVIATNALKKLDDCK</sequence>
<dbReference type="Proteomes" id="UP000182114">
    <property type="component" value="Unassembled WGS sequence"/>
</dbReference>
<reference evidence="2" key="1">
    <citation type="submission" date="2016-10" db="EMBL/GenBank/DDBJ databases">
        <authorList>
            <person name="Varghese N."/>
            <person name="Submissions S."/>
        </authorList>
    </citation>
    <scope>NUCLEOTIDE SEQUENCE [LARGE SCALE GENOMIC DNA]</scope>
    <source>
        <strain evidence="2">DSM 24729</strain>
    </source>
</reference>
<evidence type="ECO:0000313" key="1">
    <source>
        <dbReference type="EMBL" id="SDF27786.1"/>
    </source>
</evidence>
<organism evidence="1 2">
    <name type="scientific">Cellulophaga baltica</name>
    <dbReference type="NCBI Taxonomy" id="76594"/>
    <lineage>
        <taxon>Bacteria</taxon>
        <taxon>Pseudomonadati</taxon>
        <taxon>Bacteroidota</taxon>
        <taxon>Flavobacteriia</taxon>
        <taxon>Flavobacteriales</taxon>
        <taxon>Flavobacteriaceae</taxon>
        <taxon>Cellulophaga</taxon>
    </lineage>
</organism>
<accession>A0A1G7JSE0</accession>
<proteinExistence type="predicted"/>